<organism evidence="7 8">
    <name type="scientific">Actinomadura barringtoniae</name>
    <dbReference type="NCBI Taxonomy" id="1427535"/>
    <lineage>
        <taxon>Bacteria</taxon>
        <taxon>Bacillati</taxon>
        <taxon>Actinomycetota</taxon>
        <taxon>Actinomycetes</taxon>
        <taxon>Streptosporangiales</taxon>
        <taxon>Thermomonosporaceae</taxon>
        <taxon>Actinomadura</taxon>
    </lineage>
</organism>
<evidence type="ECO:0000313" key="8">
    <source>
        <dbReference type="Proteomes" id="UP000669179"/>
    </source>
</evidence>
<feature type="transmembrane region" description="Helical" evidence="5">
    <location>
        <begin position="424"/>
        <end position="446"/>
    </location>
</feature>
<feature type="transmembrane region" description="Helical" evidence="5">
    <location>
        <begin position="116"/>
        <end position="137"/>
    </location>
</feature>
<evidence type="ECO:0000256" key="3">
    <source>
        <dbReference type="ARBA" id="ARBA00022989"/>
    </source>
</evidence>
<feature type="transmembrane region" description="Helical" evidence="5">
    <location>
        <begin position="59"/>
        <end position="79"/>
    </location>
</feature>
<evidence type="ECO:0000256" key="2">
    <source>
        <dbReference type="ARBA" id="ARBA00022692"/>
    </source>
</evidence>
<dbReference type="EMBL" id="JAGEOJ010000010">
    <property type="protein sequence ID" value="MBO2450411.1"/>
    <property type="molecule type" value="Genomic_DNA"/>
</dbReference>
<reference evidence="7" key="1">
    <citation type="submission" date="2021-03" db="EMBL/GenBank/DDBJ databases">
        <authorList>
            <person name="Kanchanasin P."/>
            <person name="Saeng-In P."/>
            <person name="Phongsopitanun W."/>
            <person name="Yuki M."/>
            <person name="Kudo T."/>
            <person name="Ohkuma M."/>
            <person name="Tanasupawat S."/>
        </authorList>
    </citation>
    <scope>NUCLEOTIDE SEQUENCE</scope>
    <source>
        <strain evidence="7">GKU 128</strain>
    </source>
</reference>
<dbReference type="Proteomes" id="UP000669179">
    <property type="component" value="Unassembled WGS sequence"/>
</dbReference>
<feature type="transmembrane region" description="Helical" evidence="5">
    <location>
        <begin position="180"/>
        <end position="200"/>
    </location>
</feature>
<dbReference type="CDD" id="cd17321">
    <property type="entry name" value="MFS_MMR_MDR_like"/>
    <property type="match status" value="1"/>
</dbReference>
<gene>
    <name evidence="7" type="ORF">J4573_25135</name>
</gene>
<sequence>MTATLEAQVTTPVSAAAPARGRWLGLFAILTAMLMNLLDSSIVNVALPVIQKDIGGSYASLQWIVASYTLVMAAGLLIGGRLGDMFGRRRMLLVGAAGFVLASVACAMAFSPETMIAARVAQGVFAAVMIPQGFGLIRDLFPGPDQAKAWGVVGPVIGLASILGPIVAGLFIKADLFGTGWRMVFLINLPLGLVTVLGGLKALPNGKGDRTGGLDVVGGILAAAGMALLVYPLVQGREQGWPAWIFALLGASVVVLGVFVIQQLRRAGQGKTPLVRLSVFARRSYTSGVVFVVAFFIAIIGFTLALGFMLQLGLGYSPIGASVAMSSLAIGAFLGSAGGAMAPGLGRKILHLGLTIMIAGMAGVYLVFRSVGVDLGGWHLAAPLLVFGIGMGMIFVPLFGIIMGEVADDEVGSASASLESIQQLAAALGVAVLGTVFFDHFTAAGGDAPHNALGGAEQVTLIAAGLAVAAVAIGFFLPKKAREMH</sequence>
<dbReference type="Gene3D" id="1.20.1250.20">
    <property type="entry name" value="MFS general substrate transporter like domains"/>
    <property type="match status" value="1"/>
</dbReference>
<dbReference type="GO" id="GO:0005886">
    <property type="term" value="C:plasma membrane"/>
    <property type="evidence" value="ECO:0007669"/>
    <property type="project" value="UniProtKB-SubCell"/>
</dbReference>
<dbReference type="InterPro" id="IPR036259">
    <property type="entry name" value="MFS_trans_sf"/>
</dbReference>
<dbReference type="PANTHER" id="PTHR42718:SF39">
    <property type="entry name" value="ACTINORHODIN TRANSPORTER-RELATED"/>
    <property type="match status" value="1"/>
</dbReference>
<name>A0A939T301_9ACTN</name>
<accession>A0A939T301</accession>
<dbReference type="RefSeq" id="WP_208258284.1">
    <property type="nucleotide sequence ID" value="NZ_JAGEOJ010000010.1"/>
</dbReference>
<evidence type="ECO:0000259" key="6">
    <source>
        <dbReference type="PROSITE" id="PS50850"/>
    </source>
</evidence>
<comment type="caution">
    <text evidence="7">The sequence shown here is derived from an EMBL/GenBank/DDBJ whole genome shotgun (WGS) entry which is preliminary data.</text>
</comment>
<proteinExistence type="predicted"/>
<dbReference type="AlphaFoldDB" id="A0A939T301"/>
<evidence type="ECO:0000313" key="7">
    <source>
        <dbReference type="EMBL" id="MBO2450411.1"/>
    </source>
</evidence>
<feature type="transmembrane region" description="Helical" evidence="5">
    <location>
        <begin position="149"/>
        <end position="174"/>
    </location>
</feature>
<keyword evidence="8" id="KW-1185">Reference proteome</keyword>
<keyword evidence="4 5" id="KW-0472">Membrane</keyword>
<feature type="transmembrane region" description="Helical" evidence="5">
    <location>
        <begin position="23"/>
        <end position="47"/>
    </location>
</feature>
<dbReference type="PANTHER" id="PTHR42718">
    <property type="entry name" value="MAJOR FACILITATOR SUPERFAMILY MULTIDRUG TRANSPORTER MFSC"/>
    <property type="match status" value="1"/>
</dbReference>
<feature type="transmembrane region" description="Helical" evidence="5">
    <location>
        <begin position="243"/>
        <end position="264"/>
    </location>
</feature>
<feature type="transmembrane region" description="Helical" evidence="5">
    <location>
        <begin position="316"/>
        <end position="337"/>
    </location>
</feature>
<dbReference type="InterPro" id="IPR011701">
    <property type="entry name" value="MFS"/>
</dbReference>
<keyword evidence="2 5" id="KW-0812">Transmembrane</keyword>
<evidence type="ECO:0000256" key="1">
    <source>
        <dbReference type="ARBA" id="ARBA00004651"/>
    </source>
</evidence>
<dbReference type="PROSITE" id="PS50850">
    <property type="entry name" value="MFS"/>
    <property type="match status" value="1"/>
</dbReference>
<dbReference type="GO" id="GO:0022857">
    <property type="term" value="F:transmembrane transporter activity"/>
    <property type="evidence" value="ECO:0007669"/>
    <property type="project" value="InterPro"/>
</dbReference>
<feature type="domain" description="Major facilitator superfamily (MFS) profile" evidence="6">
    <location>
        <begin position="25"/>
        <end position="482"/>
    </location>
</feature>
<feature type="transmembrane region" description="Helical" evidence="5">
    <location>
        <begin position="349"/>
        <end position="368"/>
    </location>
</feature>
<comment type="subcellular location">
    <subcellularLocation>
        <location evidence="1">Cell membrane</location>
        <topology evidence="1">Multi-pass membrane protein</topology>
    </subcellularLocation>
</comment>
<dbReference type="InterPro" id="IPR020846">
    <property type="entry name" value="MFS_dom"/>
</dbReference>
<feature type="transmembrane region" description="Helical" evidence="5">
    <location>
        <begin position="91"/>
        <end position="110"/>
    </location>
</feature>
<dbReference type="Pfam" id="PF07690">
    <property type="entry name" value="MFS_1"/>
    <property type="match status" value="1"/>
</dbReference>
<feature type="transmembrane region" description="Helical" evidence="5">
    <location>
        <begin position="212"/>
        <end position="231"/>
    </location>
</feature>
<feature type="transmembrane region" description="Helical" evidence="5">
    <location>
        <begin position="458"/>
        <end position="477"/>
    </location>
</feature>
<dbReference type="Gene3D" id="1.20.1720.10">
    <property type="entry name" value="Multidrug resistance protein D"/>
    <property type="match status" value="1"/>
</dbReference>
<dbReference type="SUPFAM" id="SSF103473">
    <property type="entry name" value="MFS general substrate transporter"/>
    <property type="match status" value="2"/>
</dbReference>
<protein>
    <submittedName>
        <fullName evidence="7">MFS transporter</fullName>
    </submittedName>
</protein>
<feature type="transmembrane region" description="Helical" evidence="5">
    <location>
        <begin position="285"/>
        <end position="310"/>
    </location>
</feature>
<feature type="transmembrane region" description="Helical" evidence="5">
    <location>
        <begin position="380"/>
        <end position="403"/>
    </location>
</feature>
<evidence type="ECO:0000256" key="4">
    <source>
        <dbReference type="ARBA" id="ARBA00023136"/>
    </source>
</evidence>
<keyword evidence="3 5" id="KW-1133">Transmembrane helix</keyword>
<evidence type="ECO:0000256" key="5">
    <source>
        <dbReference type="SAM" id="Phobius"/>
    </source>
</evidence>